<feature type="coiled-coil region" evidence="1">
    <location>
        <begin position="340"/>
        <end position="380"/>
    </location>
</feature>
<dbReference type="AlphaFoldDB" id="A0A1T4LRG5"/>
<evidence type="ECO:0000259" key="3">
    <source>
        <dbReference type="Pfam" id="PF06030"/>
    </source>
</evidence>
<proteinExistence type="predicted"/>
<dbReference type="InterPro" id="IPR010317">
    <property type="entry name" value="WxLIP_PGBD"/>
</dbReference>
<dbReference type="Pfam" id="PF11797">
    <property type="entry name" value="WxLIP_HBD"/>
    <property type="match status" value="1"/>
</dbReference>
<evidence type="ECO:0000313" key="5">
    <source>
        <dbReference type="EMBL" id="SJZ57330.1"/>
    </source>
</evidence>
<dbReference type="OrthoDB" id="2148359at2"/>
<dbReference type="RefSeq" id="WP_078806730.1">
    <property type="nucleotide sequence ID" value="NZ_FUXI01000006.1"/>
</dbReference>
<dbReference type="Proteomes" id="UP000190328">
    <property type="component" value="Unassembled WGS sequence"/>
</dbReference>
<name>A0A1T4LRG5_9ENTE</name>
<evidence type="ECO:0000313" key="6">
    <source>
        <dbReference type="Proteomes" id="UP000190328"/>
    </source>
</evidence>
<keyword evidence="1" id="KW-0175">Coiled coil</keyword>
<feature type="domain" description="WxL Interacting Protein peptidoglycan binding" evidence="3">
    <location>
        <begin position="44"/>
        <end position="161"/>
    </location>
</feature>
<evidence type="ECO:0000256" key="1">
    <source>
        <dbReference type="SAM" id="Coils"/>
    </source>
</evidence>
<dbReference type="InterPro" id="IPR021759">
    <property type="entry name" value="WxLIP_HBD"/>
</dbReference>
<dbReference type="Pfam" id="PF06030">
    <property type="entry name" value="WxLIP_PGBD"/>
    <property type="match status" value="1"/>
</dbReference>
<sequence length="380" mass="43636">MGMKNKLKRYLKVVLIFALALGVSGNFRRVFAADKTGAITGTGFTYELVFPENQTGSYGYYDLKMAPDQKQELTIKLNNPYPEEIKVDVIIDSAKTGSNGVIDYNRNTLAVDKSLKHNIKDIVKAEKTVTIPPKSKIDLPIKITMPKVEFDGVLLGSIYMERQTTQKEKEQQTGSVRNIYSYSVGLLLRENDKKTEKKLELNGVKAGLDNYRNSVILSFSNVQPEILPKLSIEAEVMKKGSKEVLWDTRKTDMRMAPNSLLNFPVSMQGEAMTAGKYTAHIIARSEDKKWEWNEDFEITQEQAEKYNQEDVGLIQERGLDWKLIVIIVVAILLLFLLIFLVIRRRRKKEEEEKREELLRRKKALLKRKRALEAQKNQENE</sequence>
<feature type="transmembrane region" description="Helical" evidence="2">
    <location>
        <begin position="321"/>
        <end position="342"/>
    </location>
</feature>
<evidence type="ECO:0000259" key="4">
    <source>
        <dbReference type="Pfam" id="PF11797"/>
    </source>
</evidence>
<accession>A0A1T4LRG5</accession>
<feature type="domain" description="WxL Interacting Protein host binding" evidence="4">
    <location>
        <begin position="172"/>
        <end position="308"/>
    </location>
</feature>
<protein>
    <submittedName>
        <fullName evidence="5">Uncharacterized protein</fullName>
    </submittedName>
</protein>
<keyword evidence="6" id="KW-1185">Reference proteome</keyword>
<keyword evidence="2" id="KW-0812">Transmembrane</keyword>
<keyword evidence="2" id="KW-0472">Membrane</keyword>
<keyword evidence="2" id="KW-1133">Transmembrane helix</keyword>
<organism evidence="5 6">
    <name type="scientific">Pilibacter termitis</name>
    <dbReference type="NCBI Taxonomy" id="263852"/>
    <lineage>
        <taxon>Bacteria</taxon>
        <taxon>Bacillati</taxon>
        <taxon>Bacillota</taxon>
        <taxon>Bacilli</taxon>
        <taxon>Lactobacillales</taxon>
        <taxon>Enterococcaceae</taxon>
        <taxon>Pilibacter</taxon>
    </lineage>
</organism>
<dbReference type="EMBL" id="FUXI01000006">
    <property type="protein sequence ID" value="SJZ57330.1"/>
    <property type="molecule type" value="Genomic_DNA"/>
</dbReference>
<dbReference type="STRING" id="263852.SAMN02745116_00779"/>
<gene>
    <name evidence="5" type="ORF">SAMN02745116_00779</name>
</gene>
<evidence type="ECO:0000256" key="2">
    <source>
        <dbReference type="SAM" id="Phobius"/>
    </source>
</evidence>
<reference evidence="5 6" key="1">
    <citation type="submission" date="2017-02" db="EMBL/GenBank/DDBJ databases">
        <authorList>
            <person name="Peterson S.W."/>
        </authorList>
    </citation>
    <scope>NUCLEOTIDE SEQUENCE [LARGE SCALE GENOMIC DNA]</scope>
    <source>
        <strain evidence="5 6">ATCC BAA-1030</strain>
    </source>
</reference>